<reference evidence="3" key="1">
    <citation type="submission" date="2022-08" db="EMBL/GenBank/DDBJ databases">
        <title>Novel sulfate-reducing endosymbionts in the free-living metamonad Anaeramoeba.</title>
        <authorList>
            <person name="Jerlstrom-Hultqvist J."/>
            <person name="Cepicka I."/>
            <person name="Gallot-Lavallee L."/>
            <person name="Salas-Leiva D."/>
            <person name="Curtis B.A."/>
            <person name="Zahonova K."/>
            <person name="Pipaliya S."/>
            <person name="Dacks J."/>
            <person name="Roger A.J."/>
        </authorList>
    </citation>
    <scope>NUCLEOTIDE SEQUENCE</scope>
    <source>
        <strain evidence="3">Schooner1</strain>
    </source>
</reference>
<protein>
    <submittedName>
        <fullName evidence="3">Phosphoenolpyruvate synthase</fullName>
    </submittedName>
</protein>
<evidence type="ECO:0000313" key="4">
    <source>
        <dbReference type="Proteomes" id="UP001150062"/>
    </source>
</evidence>
<evidence type="ECO:0000313" key="3">
    <source>
        <dbReference type="EMBL" id="KAJ6255007.1"/>
    </source>
</evidence>
<proteinExistence type="inferred from homology"/>
<organism evidence="3 4">
    <name type="scientific">Anaeramoeba flamelloides</name>
    <dbReference type="NCBI Taxonomy" id="1746091"/>
    <lineage>
        <taxon>Eukaryota</taxon>
        <taxon>Metamonada</taxon>
        <taxon>Anaeramoebidae</taxon>
        <taxon>Anaeramoeba</taxon>
    </lineage>
</organism>
<dbReference type="Gene3D" id="3.30.1490.20">
    <property type="entry name" value="ATP-grasp fold, A domain"/>
    <property type="match status" value="1"/>
</dbReference>
<dbReference type="Pfam" id="PF01326">
    <property type="entry name" value="PPDK_N"/>
    <property type="match status" value="1"/>
</dbReference>
<comment type="similarity">
    <text evidence="1">Belongs to the PEP-utilizing enzyme family.</text>
</comment>
<gene>
    <name evidence="3" type="ORF">M0813_11792</name>
</gene>
<comment type="caution">
    <text evidence="3">The sequence shown here is derived from an EMBL/GenBank/DDBJ whole genome shotgun (WGS) entry which is preliminary data.</text>
</comment>
<name>A0ABQ8ZDN2_9EUKA</name>
<keyword evidence="4" id="KW-1185">Reference proteome</keyword>
<dbReference type="InterPro" id="IPR013815">
    <property type="entry name" value="ATP_grasp_subdomain_1"/>
</dbReference>
<sequence length="647" mass="75373">MLQTNHNSNSNEINNKMANFKSFPQISDEDSWKQISIKPNNYYFAHTEIVNVVIDLEPLHSKEKCKIYFLQTNLYDDVLDNIQLNKKTGKQPLSLENQFDYFNNQFDLKKRFIIGKIIRFLDQNLWVYEVMECNKLNLSKPSILTDNFEQLKKLCYFGEYLYFHPNSALLEKNIEMIKQAIPIKLTNKISKEIQFQPYTLGTVVGKLQIVQDPNNIAIEEIEENRILLVKGIGNHNWPPFKGLITTGMQTPLGHISLHCLSKSIPNMTLRNAFDHQLVKQYKDGDYIKLTVKRQEFSIEIANEQQIKENHKQEKMNKSRTRKQLHYNLNSYQLYDLRLDNPESLGAERLGCKAFTLSRMASFNLQNCIQLNGFIIPIAWYHNHVKDLNITQTITQQDFQSNRKYRIKCLQRIRAAIMNKPLDARLIKQTQQKIQNLYLQIGYQSPLSIRSSSNAEELPGFIGIGLYTSKITKKNPTKKALESCIKEIYSSIWKFKAYEEREECFLEQKDSKMAILVQPFYDQEILKATSVCITTNPYNPNFDSYFINSQSMKGSVTDSIGVSEQLIVYSFDNKIVSQTVSKSSLMPDNPVLDEIDLKNVYNVLQYLDSKFKQIYINLGFTAVDCELLITNDHRIFIEQVRPFKSKFI</sequence>
<dbReference type="SUPFAM" id="SSF56059">
    <property type="entry name" value="Glutathione synthetase ATP-binding domain-like"/>
    <property type="match status" value="1"/>
</dbReference>
<evidence type="ECO:0000256" key="1">
    <source>
        <dbReference type="ARBA" id="ARBA00007837"/>
    </source>
</evidence>
<evidence type="ECO:0000259" key="2">
    <source>
        <dbReference type="Pfam" id="PF01326"/>
    </source>
</evidence>
<dbReference type="EMBL" id="JAOAOG010000015">
    <property type="protein sequence ID" value="KAJ6255007.1"/>
    <property type="molecule type" value="Genomic_DNA"/>
</dbReference>
<feature type="domain" description="Pyruvate phosphate dikinase AMP/ATP-binding" evidence="2">
    <location>
        <begin position="347"/>
        <end position="643"/>
    </location>
</feature>
<dbReference type="Proteomes" id="UP001150062">
    <property type="component" value="Unassembled WGS sequence"/>
</dbReference>
<dbReference type="InterPro" id="IPR002192">
    <property type="entry name" value="PPDK_AMP/ATP-bd"/>
</dbReference>
<accession>A0ABQ8ZDN2</accession>